<keyword evidence="2" id="KW-1185">Reference proteome</keyword>
<comment type="caution">
    <text evidence="1">The sequence shown here is derived from an EMBL/GenBank/DDBJ whole genome shotgun (WGS) entry which is preliminary data.</text>
</comment>
<name>A0ABT5XVH2_9FLAO</name>
<gene>
    <name evidence="1" type="ORF">PY092_03440</name>
</gene>
<accession>A0ABT5XVH2</accession>
<dbReference type="Proteomes" id="UP001221366">
    <property type="component" value="Unassembled WGS sequence"/>
</dbReference>
<evidence type="ECO:0000313" key="2">
    <source>
        <dbReference type="Proteomes" id="UP001221366"/>
    </source>
</evidence>
<protein>
    <submittedName>
        <fullName evidence="1">Uncharacterized protein</fullName>
    </submittedName>
</protein>
<dbReference type="EMBL" id="JARFVB010000001">
    <property type="protein sequence ID" value="MDF0715193.1"/>
    <property type="molecule type" value="Genomic_DNA"/>
</dbReference>
<evidence type="ECO:0000313" key="1">
    <source>
        <dbReference type="EMBL" id="MDF0715193.1"/>
    </source>
</evidence>
<organism evidence="1 2">
    <name type="scientific">Flagellimonas yonaguniensis</name>
    <dbReference type="NCBI Taxonomy" id="3031325"/>
    <lineage>
        <taxon>Bacteria</taxon>
        <taxon>Pseudomonadati</taxon>
        <taxon>Bacteroidota</taxon>
        <taxon>Flavobacteriia</taxon>
        <taxon>Flavobacteriales</taxon>
        <taxon>Flavobacteriaceae</taxon>
        <taxon>Flagellimonas</taxon>
    </lineage>
</organism>
<proteinExistence type="predicted"/>
<dbReference type="RefSeq" id="WP_275614454.1">
    <property type="nucleotide sequence ID" value="NZ_JARFVB010000001.1"/>
</dbReference>
<sequence>MPPTITGRHFYFTQKAKNNKETINEILMAGNNFEISTQLGRLDASHGFLLEE</sequence>
<reference evidence="1 2" key="1">
    <citation type="submission" date="2023-03" db="EMBL/GenBank/DDBJ databases">
        <title>Muricauda XX sp. nov. and Muricauda XXX sp. nov., two novel species isolated from Okinawa Trough.</title>
        <authorList>
            <person name="Cao W."/>
            <person name="Deng X."/>
        </authorList>
    </citation>
    <scope>NUCLEOTIDE SEQUENCE [LARGE SCALE GENOMIC DNA]</scope>
    <source>
        <strain evidence="1 2">334s03</strain>
    </source>
</reference>